<comment type="caution">
    <text evidence="2">The sequence shown here is derived from an EMBL/GenBank/DDBJ whole genome shotgun (WGS) entry which is preliminary data.</text>
</comment>
<organism evidence="2 3">
    <name type="scientific">Pontibacillus yanchengensis Y32</name>
    <dbReference type="NCBI Taxonomy" id="1385514"/>
    <lineage>
        <taxon>Bacteria</taxon>
        <taxon>Bacillati</taxon>
        <taxon>Bacillota</taxon>
        <taxon>Bacilli</taxon>
        <taxon>Bacillales</taxon>
        <taxon>Bacillaceae</taxon>
        <taxon>Pontibacillus</taxon>
    </lineage>
</organism>
<dbReference type="eggNOG" id="ENOG50345DE">
    <property type="taxonomic scope" value="Bacteria"/>
</dbReference>
<dbReference type="OrthoDB" id="9937965at2"/>
<accession>A0A0A2TQC2</accession>
<dbReference type="Proteomes" id="UP000030147">
    <property type="component" value="Unassembled WGS sequence"/>
</dbReference>
<dbReference type="AlphaFoldDB" id="A0A0A2TQC2"/>
<name>A0A0A2TQC2_9BACI</name>
<keyword evidence="1" id="KW-0175">Coiled coil</keyword>
<evidence type="ECO:0000256" key="1">
    <source>
        <dbReference type="SAM" id="Coils"/>
    </source>
</evidence>
<dbReference type="STRING" id="1385514.N782_18485"/>
<sequence>MRQTTAKEKRELQLIQEASKLQMKIDVSVYPFINEEHPAHRTLQNHMIKKADLGDYSLIESVNEKVTKLTKERVKVMNELNELRRKKGND</sequence>
<feature type="coiled-coil region" evidence="1">
    <location>
        <begin position="59"/>
        <end position="86"/>
    </location>
</feature>
<dbReference type="EMBL" id="AVBF01000060">
    <property type="protein sequence ID" value="KGP71510.1"/>
    <property type="molecule type" value="Genomic_DNA"/>
</dbReference>
<evidence type="ECO:0000313" key="3">
    <source>
        <dbReference type="Proteomes" id="UP000030147"/>
    </source>
</evidence>
<proteinExistence type="predicted"/>
<reference evidence="2 3" key="1">
    <citation type="journal article" date="2015" name="Stand. Genomic Sci.">
        <title>High quality draft genome sequence of the moderately halophilic bacterium Pontibacillus yanchengensis Y32(T) and comparison among Pontibacillus genomes.</title>
        <authorList>
            <person name="Huang J."/>
            <person name="Qiao Z.X."/>
            <person name="Tang J.W."/>
            <person name="Wang G."/>
        </authorList>
    </citation>
    <scope>NUCLEOTIDE SEQUENCE [LARGE SCALE GENOMIC DNA]</scope>
    <source>
        <strain evidence="2 3">Y32</strain>
    </source>
</reference>
<keyword evidence="3" id="KW-1185">Reference proteome</keyword>
<gene>
    <name evidence="2" type="ORF">N782_18485</name>
</gene>
<evidence type="ECO:0000313" key="2">
    <source>
        <dbReference type="EMBL" id="KGP71510.1"/>
    </source>
</evidence>
<protein>
    <submittedName>
        <fullName evidence="2">Uncharacterized protein</fullName>
    </submittedName>
</protein>
<dbReference type="RefSeq" id="WP_036822734.1">
    <property type="nucleotide sequence ID" value="NZ_AVBF01000060.1"/>
</dbReference>